<gene>
    <name evidence="2" type="ORF">WKR92_10405</name>
</gene>
<reference evidence="2 3" key="1">
    <citation type="submission" date="2024-04" db="EMBL/GenBank/DDBJ databases">
        <title>Albibacterium profundi sp. nov., isolated from sediment of the Challenger Deep of Mariana Trench.</title>
        <authorList>
            <person name="Wang Y."/>
        </authorList>
    </citation>
    <scope>NUCLEOTIDE SEQUENCE [LARGE SCALE GENOMIC DNA]</scope>
    <source>
        <strain evidence="2 3">RHL897</strain>
    </source>
</reference>
<protein>
    <submittedName>
        <fullName evidence="2">RNA-binding S4 domain-containing protein</fullName>
    </submittedName>
</protein>
<accession>A0ABV5CFA1</accession>
<dbReference type="CDD" id="cd00165">
    <property type="entry name" value="S4"/>
    <property type="match status" value="1"/>
</dbReference>
<dbReference type="EMBL" id="JBBVGT010000002">
    <property type="protein sequence ID" value="MFB5946244.1"/>
    <property type="molecule type" value="Genomic_DNA"/>
</dbReference>
<dbReference type="RefSeq" id="WP_375557771.1">
    <property type="nucleotide sequence ID" value="NZ_JBBVGT010000002.1"/>
</dbReference>
<dbReference type="SUPFAM" id="SSF55174">
    <property type="entry name" value="Alpha-L RNA-binding motif"/>
    <property type="match status" value="1"/>
</dbReference>
<proteinExistence type="predicted"/>
<keyword evidence="1" id="KW-0694">RNA-binding</keyword>
<comment type="caution">
    <text evidence="2">The sequence shown here is derived from an EMBL/GenBank/DDBJ whole genome shotgun (WGS) entry which is preliminary data.</text>
</comment>
<dbReference type="Gene3D" id="3.10.290.10">
    <property type="entry name" value="RNA-binding S4 domain"/>
    <property type="match status" value="1"/>
</dbReference>
<sequence length="68" mass="7431">MIEFEIDAEFIPLISLLKATGLVENGGEAQAVVTEGLVTCNGEVELRKRFKVRPGTKVEFAGRVIKVI</sequence>
<dbReference type="Proteomes" id="UP001580928">
    <property type="component" value="Unassembled WGS sequence"/>
</dbReference>
<keyword evidence="3" id="KW-1185">Reference proteome</keyword>
<dbReference type="InterPro" id="IPR036986">
    <property type="entry name" value="S4_RNA-bd_sf"/>
</dbReference>
<name>A0ABV5CFA1_9SPHI</name>
<evidence type="ECO:0000313" key="2">
    <source>
        <dbReference type="EMBL" id="MFB5946244.1"/>
    </source>
</evidence>
<dbReference type="Pfam" id="PF13275">
    <property type="entry name" value="S4_2"/>
    <property type="match status" value="1"/>
</dbReference>
<organism evidence="2 3">
    <name type="scientific">Albibacterium profundi</name>
    <dbReference type="NCBI Taxonomy" id="3134906"/>
    <lineage>
        <taxon>Bacteria</taxon>
        <taxon>Pseudomonadati</taxon>
        <taxon>Bacteroidota</taxon>
        <taxon>Sphingobacteriia</taxon>
        <taxon>Sphingobacteriales</taxon>
        <taxon>Sphingobacteriaceae</taxon>
        <taxon>Albibacterium</taxon>
    </lineage>
</organism>
<evidence type="ECO:0000313" key="3">
    <source>
        <dbReference type="Proteomes" id="UP001580928"/>
    </source>
</evidence>
<dbReference type="PROSITE" id="PS50889">
    <property type="entry name" value="S4"/>
    <property type="match status" value="1"/>
</dbReference>
<evidence type="ECO:0000256" key="1">
    <source>
        <dbReference type="PROSITE-ProRule" id="PRU00182"/>
    </source>
</evidence>